<dbReference type="Proteomes" id="UP000095042">
    <property type="component" value="Unassembled WGS sequence"/>
</dbReference>
<reference evidence="1 2" key="1">
    <citation type="journal article" date="2016" name="Environ. Microbiol.">
        <title>New Methyloceanibacter diversity from North Sea sediments includes methanotroph containing solely the soluble methane monooxygenase.</title>
        <authorList>
            <person name="Vekeman B."/>
            <person name="Kerckhof F.M."/>
            <person name="Cremers G."/>
            <person name="de Vos P."/>
            <person name="Vandamme P."/>
            <person name="Boon N."/>
            <person name="Op den Camp H.J."/>
            <person name="Heylen K."/>
        </authorList>
    </citation>
    <scope>NUCLEOTIDE SEQUENCE [LARGE SCALE GENOMIC DNA]</scope>
    <source>
        <strain evidence="1 2">R-67177</strain>
    </source>
</reference>
<dbReference type="RefSeq" id="WP_069624805.1">
    <property type="nucleotide sequence ID" value="NZ_LPWD01000423.1"/>
</dbReference>
<evidence type="ECO:0000313" key="1">
    <source>
        <dbReference type="EMBL" id="ODS01859.1"/>
    </source>
</evidence>
<keyword evidence="2" id="KW-1185">Reference proteome</keyword>
<accession>A0A1E3W7S4</accession>
<organism evidence="1 2">
    <name type="scientific">Methyloceanibacter marginalis</name>
    <dbReference type="NCBI Taxonomy" id="1774971"/>
    <lineage>
        <taxon>Bacteria</taxon>
        <taxon>Pseudomonadati</taxon>
        <taxon>Pseudomonadota</taxon>
        <taxon>Alphaproteobacteria</taxon>
        <taxon>Hyphomicrobiales</taxon>
        <taxon>Hyphomicrobiaceae</taxon>
        <taxon>Methyloceanibacter</taxon>
    </lineage>
</organism>
<dbReference type="EMBL" id="LPWD01000423">
    <property type="protein sequence ID" value="ODS01859.1"/>
    <property type="molecule type" value="Genomic_DNA"/>
</dbReference>
<comment type="caution">
    <text evidence="1">The sequence shown here is derived from an EMBL/GenBank/DDBJ whole genome shotgun (WGS) entry which is preliminary data.</text>
</comment>
<protein>
    <submittedName>
        <fullName evidence="1">Uncharacterized protein</fullName>
    </submittedName>
</protein>
<dbReference type="AlphaFoldDB" id="A0A1E3W7S4"/>
<evidence type="ECO:0000313" key="2">
    <source>
        <dbReference type="Proteomes" id="UP000095042"/>
    </source>
</evidence>
<sequence length="71" mass="7780">MLVVAWVQRAPGDAAQFLLRQEKADSLAEVIELLARLARQEGIAPENVDVDLPLQTLLCDREGTTNFSSDA</sequence>
<gene>
    <name evidence="1" type="ORF">AUC71_02900</name>
</gene>
<proteinExistence type="predicted"/>
<name>A0A1E3W7S4_9HYPH</name>